<evidence type="ECO:0000256" key="1">
    <source>
        <dbReference type="SAM" id="MobiDB-lite"/>
    </source>
</evidence>
<protein>
    <submittedName>
        <fullName evidence="3">Uncharacterized protein</fullName>
    </submittedName>
</protein>
<dbReference type="EMBL" id="AP022577">
    <property type="protein sequence ID" value="BBX84046.1"/>
    <property type="molecule type" value="Genomic_DNA"/>
</dbReference>
<feature type="transmembrane region" description="Helical" evidence="2">
    <location>
        <begin position="75"/>
        <end position="95"/>
    </location>
</feature>
<feature type="compositionally biased region" description="Pro residues" evidence="1">
    <location>
        <begin position="15"/>
        <end position="52"/>
    </location>
</feature>
<sequence length="252" mass="26596">MTQPPQQPGPWGDPQHPPPVGPPGQPNPSPAWQPQPGWPAPPSQPWAGPPQPNYGATNPFPGFPPPPRKSGLKPWMWIVGVVMLLALVGGISNVVRKGLHGPTAFGGGLKSGQCITAADYEKFHFTSTNCESADAVYELAGETSKGLCPDGKPPQDGPYFFATSNQDDPKAATLCFALNLHEGACYALDLTGKSIRTIECAQAPAIANSHTGVFKVAQRLDGSVDETACVTAAKAMVFTSPQRVYCLTKLVD</sequence>
<reference evidence="3 4" key="1">
    <citation type="journal article" date="2019" name="Emerg. Microbes Infect.">
        <title>Comprehensive subspecies identification of 175 nontuberculous mycobacteria species based on 7547 genomic profiles.</title>
        <authorList>
            <person name="Matsumoto Y."/>
            <person name="Kinjo T."/>
            <person name="Motooka D."/>
            <person name="Nabeya D."/>
            <person name="Jung N."/>
            <person name="Uechi K."/>
            <person name="Horii T."/>
            <person name="Iida T."/>
            <person name="Fujita J."/>
            <person name="Nakamura S."/>
        </authorList>
    </citation>
    <scope>NUCLEOTIDE SEQUENCE [LARGE SCALE GENOMIC DNA]</scope>
    <source>
        <strain evidence="3 4">JCM 15296</strain>
    </source>
</reference>
<proteinExistence type="predicted"/>
<keyword evidence="2" id="KW-0472">Membrane</keyword>
<keyword evidence="4" id="KW-1185">Reference proteome</keyword>
<gene>
    <name evidence="3" type="ORF">MAUB_19190</name>
</gene>
<evidence type="ECO:0000256" key="2">
    <source>
        <dbReference type="SAM" id="Phobius"/>
    </source>
</evidence>
<keyword evidence="2" id="KW-1133">Transmembrane helix</keyword>
<name>A0ABM7IBQ0_9MYCO</name>
<organism evidence="3 4">
    <name type="scientific">Mycolicibacterium aubagnense</name>
    <dbReference type="NCBI Taxonomy" id="319707"/>
    <lineage>
        <taxon>Bacteria</taxon>
        <taxon>Bacillati</taxon>
        <taxon>Actinomycetota</taxon>
        <taxon>Actinomycetes</taxon>
        <taxon>Mycobacteriales</taxon>
        <taxon>Mycobacteriaceae</taxon>
        <taxon>Mycolicibacterium</taxon>
    </lineage>
</organism>
<feature type="region of interest" description="Disordered" evidence="1">
    <location>
        <begin position="1"/>
        <end position="62"/>
    </location>
</feature>
<dbReference type="Proteomes" id="UP000465609">
    <property type="component" value="Chromosome"/>
</dbReference>
<accession>A0ABM7IBQ0</accession>
<evidence type="ECO:0000313" key="4">
    <source>
        <dbReference type="Proteomes" id="UP000465609"/>
    </source>
</evidence>
<keyword evidence="2" id="KW-0812">Transmembrane</keyword>
<evidence type="ECO:0000313" key="3">
    <source>
        <dbReference type="EMBL" id="BBX84046.1"/>
    </source>
</evidence>